<organism evidence="1 2">
    <name type="scientific">Thelephora terrestris</name>
    <dbReference type="NCBI Taxonomy" id="56493"/>
    <lineage>
        <taxon>Eukaryota</taxon>
        <taxon>Fungi</taxon>
        <taxon>Dikarya</taxon>
        <taxon>Basidiomycota</taxon>
        <taxon>Agaricomycotina</taxon>
        <taxon>Agaricomycetes</taxon>
        <taxon>Thelephorales</taxon>
        <taxon>Thelephoraceae</taxon>
        <taxon>Thelephora</taxon>
    </lineage>
</organism>
<name>A0A9P6HJN7_9AGAM</name>
<protein>
    <submittedName>
        <fullName evidence="1">Uncharacterized protein</fullName>
    </submittedName>
</protein>
<comment type="caution">
    <text evidence="1">The sequence shown here is derived from an EMBL/GenBank/DDBJ whole genome shotgun (WGS) entry which is preliminary data.</text>
</comment>
<evidence type="ECO:0000313" key="2">
    <source>
        <dbReference type="Proteomes" id="UP000736335"/>
    </source>
</evidence>
<dbReference type="AlphaFoldDB" id="A0A9P6HJN7"/>
<dbReference type="EMBL" id="WIUZ02000004">
    <property type="protein sequence ID" value="KAF9788289.1"/>
    <property type="molecule type" value="Genomic_DNA"/>
</dbReference>
<reference evidence="1" key="1">
    <citation type="journal article" date="2020" name="Nat. Commun.">
        <title>Large-scale genome sequencing of mycorrhizal fungi provides insights into the early evolution of symbiotic traits.</title>
        <authorList>
            <person name="Miyauchi S."/>
            <person name="Kiss E."/>
            <person name="Kuo A."/>
            <person name="Drula E."/>
            <person name="Kohler A."/>
            <person name="Sanchez-Garcia M."/>
            <person name="Morin E."/>
            <person name="Andreopoulos B."/>
            <person name="Barry K.W."/>
            <person name="Bonito G."/>
            <person name="Buee M."/>
            <person name="Carver A."/>
            <person name="Chen C."/>
            <person name="Cichocki N."/>
            <person name="Clum A."/>
            <person name="Culley D."/>
            <person name="Crous P.W."/>
            <person name="Fauchery L."/>
            <person name="Girlanda M."/>
            <person name="Hayes R.D."/>
            <person name="Keri Z."/>
            <person name="LaButti K."/>
            <person name="Lipzen A."/>
            <person name="Lombard V."/>
            <person name="Magnuson J."/>
            <person name="Maillard F."/>
            <person name="Murat C."/>
            <person name="Nolan M."/>
            <person name="Ohm R.A."/>
            <person name="Pangilinan J."/>
            <person name="Pereira M.F."/>
            <person name="Perotto S."/>
            <person name="Peter M."/>
            <person name="Pfister S."/>
            <person name="Riley R."/>
            <person name="Sitrit Y."/>
            <person name="Stielow J.B."/>
            <person name="Szollosi G."/>
            <person name="Zifcakova L."/>
            <person name="Stursova M."/>
            <person name="Spatafora J.W."/>
            <person name="Tedersoo L."/>
            <person name="Vaario L.M."/>
            <person name="Yamada A."/>
            <person name="Yan M."/>
            <person name="Wang P."/>
            <person name="Xu J."/>
            <person name="Bruns T."/>
            <person name="Baldrian P."/>
            <person name="Vilgalys R."/>
            <person name="Dunand C."/>
            <person name="Henrissat B."/>
            <person name="Grigoriev I.V."/>
            <person name="Hibbett D."/>
            <person name="Nagy L.G."/>
            <person name="Martin F.M."/>
        </authorList>
    </citation>
    <scope>NUCLEOTIDE SEQUENCE</scope>
    <source>
        <strain evidence="1">UH-Tt-Lm1</strain>
    </source>
</reference>
<gene>
    <name evidence="1" type="ORF">BJ322DRAFT_1048130</name>
</gene>
<proteinExistence type="predicted"/>
<accession>A0A9P6HJN7</accession>
<sequence>MAAWVTPVSVLRIPARIELWSWATRSVSLSFARNSAISTPYAETSPMIALRDCPTPKTQLDSSIFEVLEDYEYRSVAESFKHSLAATSPVANNSSDLLSSFLVQLLDQRDYIGANHARKEMIQHQYPITPDHAFVWPAVQVAESPADPAVKLREFHEWMTLLPVADEEKKRRPMFGTLMHILSHSKQVDVELIMAFARICVSKGYIIDIPERMIPLVVRFALPSVSLKFLEDLRSLATENHTLNRQMRRKIRFWCKAAMVEYLGVGLVKEAIMVFQMGLLYGFSLPQVPSRWLAQAVAKDPDRYMISEETMAIIKRPKNRRSRHISPQLRRKRHVPPKIRCKHYTPPKIRRKRHIHPKRRRPGLLRDIPLALSPSDVNLDPLGPEALLMRVWEKARSVKPPDPLDIAHFLEVFDSQPAIIQRLFAYNQRKPIRYRGQWILGELLYYFRRKEWKELIGAFDTYFFRAGVPANLDEYKSRGRVTAVAVQQRLFPSSYHTSLVWMAHVEILQKARPVEDLFKELVEQVTASKTRNYERLGPSLVSTSSEMFSAVHFTPFLVAAYRKRKYKRLVTTFHEMSRLGIEPRVEQISLLAGALAGLARGNEATSSVDRIEGLLKEPGAIGSRRPLRDLPRDVALYLPALRRFLDRKCASRAALVGRRIVGCGYVTGTNPSVDELLAKAGIPTSAGN</sequence>
<dbReference type="Proteomes" id="UP000736335">
    <property type="component" value="Unassembled WGS sequence"/>
</dbReference>
<reference evidence="1" key="2">
    <citation type="submission" date="2020-11" db="EMBL/GenBank/DDBJ databases">
        <authorList>
            <consortium name="DOE Joint Genome Institute"/>
            <person name="Kuo A."/>
            <person name="Miyauchi S."/>
            <person name="Kiss E."/>
            <person name="Drula E."/>
            <person name="Kohler A."/>
            <person name="Sanchez-Garcia M."/>
            <person name="Andreopoulos B."/>
            <person name="Barry K.W."/>
            <person name="Bonito G."/>
            <person name="Buee M."/>
            <person name="Carver A."/>
            <person name="Chen C."/>
            <person name="Cichocki N."/>
            <person name="Clum A."/>
            <person name="Culley D."/>
            <person name="Crous P.W."/>
            <person name="Fauchery L."/>
            <person name="Girlanda M."/>
            <person name="Hayes R."/>
            <person name="Keri Z."/>
            <person name="Labutti K."/>
            <person name="Lipzen A."/>
            <person name="Lombard V."/>
            <person name="Magnuson J."/>
            <person name="Maillard F."/>
            <person name="Morin E."/>
            <person name="Murat C."/>
            <person name="Nolan M."/>
            <person name="Ohm R."/>
            <person name="Pangilinan J."/>
            <person name="Pereira M."/>
            <person name="Perotto S."/>
            <person name="Peter M."/>
            <person name="Riley R."/>
            <person name="Sitrit Y."/>
            <person name="Stielow B."/>
            <person name="Szollosi G."/>
            <person name="Zifcakova L."/>
            <person name="Stursova M."/>
            <person name="Spatafora J.W."/>
            <person name="Tedersoo L."/>
            <person name="Vaario L.-M."/>
            <person name="Yamada A."/>
            <person name="Yan M."/>
            <person name="Wang P."/>
            <person name="Xu J."/>
            <person name="Bruns T."/>
            <person name="Baldrian P."/>
            <person name="Vilgalys R."/>
            <person name="Henrissat B."/>
            <person name="Grigoriev I.V."/>
            <person name="Hibbett D."/>
            <person name="Nagy L.G."/>
            <person name="Martin F.M."/>
        </authorList>
    </citation>
    <scope>NUCLEOTIDE SEQUENCE</scope>
    <source>
        <strain evidence="1">UH-Tt-Lm1</strain>
    </source>
</reference>
<dbReference type="OrthoDB" id="185373at2759"/>
<keyword evidence="2" id="KW-1185">Reference proteome</keyword>
<evidence type="ECO:0000313" key="1">
    <source>
        <dbReference type="EMBL" id="KAF9788289.1"/>
    </source>
</evidence>